<accession>D4ZG16</accession>
<dbReference type="HOGENOM" id="CLU_3205229_0_0_6"/>
<evidence type="ECO:0000313" key="1">
    <source>
        <dbReference type="EMBL" id="BAJ00615.1"/>
    </source>
</evidence>
<reference evidence="2" key="1">
    <citation type="journal article" date="2010" name="Mol. Biosyst.">
        <title>Complete genome sequence and comparative analysis of Shewanella violacea, a psychrophilic and piezophilic bacterium from deep sea floor sediments.</title>
        <authorList>
            <person name="Aono E."/>
            <person name="Baba T."/>
            <person name="Ara T."/>
            <person name="Nishi T."/>
            <person name="Nakamichi T."/>
            <person name="Inamoto E."/>
            <person name="Toyonaga H."/>
            <person name="Hasegawa M."/>
            <person name="Takai Y."/>
            <person name="Okumura Y."/>
            <person name="Baba M."/>
            <person name="Tomita M."/>
            <person name="Kato C."/>
            <person name="Oshima T."/>
            <person name="Nakasone K."/>
            <person name="Mori H."/>
        </authorList>
    </citation>
    <scope>NUCLEOTIDE SEQUENCE [LARGE SCALE GENOMIC DNA]</scope>
    <source>
        <strain evidence="2">JCM 10179 / CIP 106290 / LMG 19151 / DSS12</strain>
    </source>
</reference>
<dbReference type="AlphaFoldDB" id="D4ZG16"/>
<dbReference type="Proteomes" id="UP000002350">
    <property type="component" value="Chromosome"/>
</dbReference>
<sequence>MLCCELSASGSEYSERRSQDHRKIEYPVVLASNSGGTLAATLVFL</sequence>
<name>D4ZG16_SHEVD</name>
<dbReference type="KEGG" id="svo:SVI_0644"/>
<dbReference type="STRING" id="637905.SVI_0644"/>
<evidence type="ECO:0000313" key="2">
    <source>
        <dbReference type="Proteomes" id="UP000002350"/>
    </source>
</evidence>
<organism evidence="1 2">
    <name type="scientific">Shewanella violacea (strain JCM 10179 / CIP 106290 / LMG 19151 / DSS12)</name>
    <dbReference type="NCBI Taxonomy" id="637905"/>
    <lineage>
        <taxon>Bacteria</taxon>
        <taxon>Pseudomonadati</taxon>
        <taxon>Pseudomonadota</taxon>
        <taxon>Gammaproteobacteria</taxon>
        <taxon>Alteromonadales</taxon>
        <taxon>Shewanellaceae</taxon>
        <taxon>Shewanella</taxon>
    </lineage>
</organism>
<dbReference type="EMBL" id="AP011177">
    <property type="protein sequence ID" value="BAJ00615.1"/>
    <property type="molecule type" value="Genomic_DNA"/>
</dbReference>
<keyword evidence="2" id="KW-1185">Reference proteome</keyword>
<proteinExistence type="predicted"/>
<protein>
    <submittedName>
        <fullName evidence="1">Uncharacterized protein</fullName>
    </submittedName>
</protein>
<gene>
    <name evidence="1" type="ordered locus">SVI_0644</name>
</gene>